<protein>
    <submittedName>
        <fullName evidence="3">Unnamed protein product</fullName>
    </submittedName>
</protein>
<dbReference type="EMBL" id="BSXT01019018">
    <property type="protein sequence ID" value="GMG17489.1"/>
    <property type="molecule type" value="Genomic_DNA"/>
</dbReference>
<keyword evidence="2" id="KW-1133">Transmembrane helix</keyword>
<evidence type="ECO:0000313" key="3">
    <source>
        <dbReference type="EMBL" id="GMG17489.1"/>
    </source>
</evidence>
<sequence>MFGQVSGTDVDLNNGKDIREDPGPQQIVEPVRQVDIITVPKPKGRGKTGFLFWLLHWYGCFTVMVATTLLINSNRYVQFLSGFYAVKAKGRAYFEDRKWLEQDWRKNNSDVALLLRKRKRKICQQALCAIVIRSLPVKLSPSFRPVDCAPNLLPCLVVE</sequence>
<proteinExistence type="predicted"/>
<keyword evidence="2" id="KW-0472">Membrane</keyword>
<comment type="caution">
    <text evidence="3">The sequence shown here is derived from an EMBL/GenBank/DDBJ whole genome shotgun (WGS) entry which is preliminary data.</text>
</comment>
<accession>A0A9W6YN04</accession>
<name>A0A9W6YN04_9STRA</name>
<evidence type="ECO:0000256" key="1">
    <source>
        <dbReference type="SAM" id="MobiDB-lite"/>
    </source>
</evidence>
<feature type="region of interest" description="Disordered" evidence="1">
    <location>
        <begin position="1"/>
        <end position="23"/>
    </location>
</feature>
<feature type="transmembrane region" description="Helical" evidence="2">
    <location>
        <begin position="50"/>
        <end position="71"/>
    </location>
</feature>
<gene>
    <name evidence="3" type="ORF">Pfra01_003018000</name>
</gene>
<reference evidence="3" key="1">
    <citation type="submission" date="2023-04" db="EMBL/GenBank/DDBJ databases">
        <title>Phytophthora fragariaefolia NBRC 109709.</title>
        <authorList>
            <person name="Ichikawa N."/>
            <person name="Sato H."/>
            <person name="Tonouchi N."/>
        </authorList>
    </citation>
    <scope>NUCLEOTIDE SEQUENCE</scope>
    <source>
        <strain evidence="3">NBRC 109709</strain>
    </source>
</reference>
<keyword evidence="4" id="KW-1185">Reference proteome</keyword>
<organism evidence="3 4">
    <name type="scientific">Phytophthora fragariaefolia</name>
    <dbReference type="NCBI Taxonomy" id="1490495"/>
    <lineage>
        <taxon>Eukaryota</taxon>
        <taxon>Sar</taxon>
        <taxon>Stramenopiles</taxon>
        <taxon>Oomycota</taxon>
        <taxon>Peronosporomycetes</taxon>
        <taxon>Peronosporales</taxon>
        <taxon>Peronosporaceae</taxon>
        <taxon>Phytophthora</taxon>
    </lineage>
</organism>
<dbReference type="AlphaFoldDB" id="A0A9W6YN04"/>
<dbReference type="Proteomes" id="UP001165121">
    <property type="component" value="Unassembled WGS sequence"/>
</dbReference>
<evidence type="ECO:0000256" key="2">
    <source>
        <dbReference type="SAM" id="Phobius"/>
    </source>
</evidence>
<keyword evidence="2" id="KW-0812">Transmembrane</keyword>
<evidence type="ECO:0000313" key="4">
    <source>
        <dbReference type="Proteomes" id="UP001165121"/>
    </source>
</evidence>